<dbReference type="GO" id="GO:0005506">
    <property type="term" value="F:iron ion binding"/>
    <property type="evidence" value="ECO:0007669"/>
    <property type="project" value="InterPro"/>
</dbReference>
<reference evidence="5" key="1">
    <citation type="submission" date="2016-06" db="UniProtKB">
        <authorList>
            <consortium name="WormBaseParasite"/>
        </authorList>
    </citation>
    <scope>IDENTIFICATION</scope>
</reference>
<gene>
    <name evidence="3" type="ORF">ECPE_LOCUS8980</name>
</gene>
<dbReference type="PANTHER" id="PTHR12117:SF0">
    <property type="entry name" value="PROLYL 3-HYDROXYLASE OGFOD1"/>
    <property type="match status" value="1"/>
</dbReference>
<evidence type="ECO:0000259" key="2">
    <source>
        <dbReference type="Pfam" id="PF10637"/>
    </source>
</evidence>
<dbReference type="Pfam" id="PF10637">
    <property type="entry name" value="Ofd1_CTDD"/>
    <property type="match status" value="1"/>
</dbReference>
<feature type="domain" description="Oxoglutarate/iron-dependent oxygenase C-terminal degradation" evidence="2">
    <location>
        <begin position="28"/>
        <end position="245"/>
    </location>
</feature>
<dbReference type="Gene3D" id="2.60.120.620">
    <property type="entry name" value="q2cbj1_9rhob like domain"/>
    <property type="match status" value="1"/>
</dbReference>
<keyword evidence="4" id="KW-1185">Reference proteome</keyword>
<sequence length="346" mass="37445">MSERASIVTAVQTDQWTELVRALTTVKEEGLWSRIGPYNRKNFHALVLDSVAETSDLPDVLRQFYRLFTSEAILVILSDLTGIRLHPNSVIPDANISITTEGTVSEAKRARTVDETANSADVTSSAMDSEWASLTDPQLRRWRSGCYTLLADTDLIGGSWRLESVFHVAGFGKPVRKHAKYLNESGPEKPSPCWDPAWGGQIVYVAKDEPDDLLTVRPVDNALTLVYIGPDTASFVQYINHTAKSIPTEGKQTSHTISADSAACAYDLALTYYEPMSDVQSEIAGSSIVGSDDFSMSSEDFVEDGDEITAASEESDEKVANSIAAESGDVVGANGPDAVPSPSSNE</sequence>
<evidence type="ECO:0000256" key="1">
    <source>
        <dbReference type="SAM" id="MobiDB-lite"/>
    </source>
</evidence>
<dbReference type="Proteomes" id="UP000272942">
    <property type="component" value="Unassembled WGS sequence"/>
</dbReference>
<name>A0A183APU5_9TREM</name>
<dbReference type="GO" id="GO:0031543">
    <property type="term" value="F:peptidyl-proline dioxygenase activity"/>
    <property type="evidence" value="ECO:0007669"/>
    <property type="project" value="TreeGrafter"/>
</dbReference>
<accession>A0A183APU5</accession>
<dbReference type="EMBL" id="UZAN01046738">
    <property type="protein sequence ID" value="VDP84527.1"/>
    <property type="molecule type" value="Genomic_DNA"/>
</dbReference>
<dbReference type="GO" id="GO:0031418">
    <property type="term" value="F:L-ascorbic acid binding"/>
    <property type="evidence" value="ECO:0007669"/>
    <property type="project" value="InterPro"/>
</dbReference>
<reference evidence="3 4" key="2">
    <citation type="submission" date="2018-11" db="EMBL/GenBank/DDBJ databases">
        <authorList>
            <consortium name="Pathogen Informatics"/>
        </authorList>
    </citation>
    <scope>NUCLEOTIDE SEQUENCE [LARGE SCALE GENOMIC DNA]</scope>
    <source>
        <strain evidence="3 4">Egypt</strain>
    </source>
</reference>
<evidence type="ECO:0000313" key="5">
    <source>
        <dbReference type="WBParaSite" id="ECPE_0000900801-mRNA-1"/>
    </source>
</evidence>
<dbReference type="GO" id="GO:0005737">
    <property type="term" value="C:cytoplasm"/>
    <property type="evidence" value="ECO:0007669"/>
    <property type="project" value="TreeGrafter"/>
</dbReference>
<evidence type="ECO:0000313" key="3">
    <source>
        <dbReference type="EMBL" id="VDP84527.1"/>
    </source>
</evidence>
<organism evidence="5">
    <name type="scientific">Echinostoma caproni</name>
    <dbReference type="NCBI Taxonomy" id="27848"/>
    <lineage>
        <taxon>Eukaryota</taxon>
        <taxon>Metazoa</taxon>
        <taxon>Spiralia</taxon>
        <taxon>Lophotrochozoa</taxon>
        <taxon>Platyhelminthes</taxon>
        <taxon>Trematoda</taxon>
        <taxon>Digenea</taxon>
        <taxon>Plagiorchiida</taxon>
        <taxon>Echinostomata</taxon>
        <taxon>Echinostomatoidea</taxon>
        <taxon>Echinostomatidae</taxon>
        <taxon>Echinostoma</taxon>
    </lineage>
</organism>
<dbReference type="GO" id="GO:0006449">
    <property type="term" value="P:regulation of translational termination"/>
    <property type="evidence" value="ECO:0007669"/>
    <property type="project" value="TreeGrafter"/>
</dbReference>
<dbReference type="PANTHER" id="PTHR12117">
    <property type="entry name" value="HISTONE ACETYLTRANSFERASE COMPLEX"/>
    <property type="match status" value="1"/>
</dbReference>
<dbReference type="WBParaSite" id="ECPE_0000900801-mRNA-1">
    <property type="protein sequence ID" value="ECPE_0000900801-mRNA-1"/>
    <property type="gene ID" value="ECPE_0000900801"/>
</dbReference>
<evidence type="ECO:0000313" key="4">
    <source>
        <dbReference type="Proteomes" id="UP000272942"/>
    </source>
</evidence>
<dbReference type="InterPro" id="IPR051842">
    <property type="entry name" value="uS12_prolyl_hydroxylase"/>
</dbReference>
<dbReference type="InterPro" id="IPR019601">
    <property type="entry name" value="Oxoglutarate/Fe-dep_Oase_C"/>
</dbReference>
<dbReference type="OrthoDB" id="430522at2759"/>
<proteinExistence type="predicted"/>
<protein>
    <submittedName>
        <fullName evidence="5">Ofd1_CTDD domain-containing protein</fullName>
    </submittedName>
</protein>
<feature type="region of interest" description="Disordered" evidence="1">
    <location>
        <begin position="289"/>
        <end position="346"/>
    </location>
</feature>
<dbReference type="AlphaFoldDB" id="A0A183APU5"/>